<comment type="similarity">
    <text evidence="8 9">Belongs to the TRAP transporter small permease family.</text>
</comment>
<comment type="caution">
    <text evidence="9">Lacks conserved residue(s) required for the propagation of feature annotation.</text>
</comment>
<keyword evidence="4 9" id="KW-0997">Cell inner membrane</keyword>
<dbReference type="Pfam" id="PF04290">
    <property type="entry name" value="DctQ"/>
    <property type="match status" value="1"/>
</dbReference>
<dbReference type="EMBL" id="QDDR01000006">
    <property type="protein sequence ID" value="PVE47266.1"/>
    <property type="molecule type" value="Genomic_DNA"/>
</dbReference>
<dbReference type="PANTHER" id="PTHR35011">
    <property type="entry name" value="2,3-DIKETO-L-GULONATE TRAP TRANSPORTER SMALL PERMEASE PROTEIN YIAM"/>
    <property type="match status" value="1"/>
</dbReference>
<dbReference type="InterPro" id="IPR055348">
    <property type="entry name" value="DctQ"/>
</dbReference>
<name>A0A2T7URJ0_9RHOB</name>
<keyword evidence="5 9" id="KW-0812">Transmembrane</keyword>
<dbReference type="Proteomes" id="UP000244810">
    <property type="component" value="Unassembled WGS sequence"/>
</dbReference>
<reference evidence="11 12" key="1">
    <citation type="journal article" date="2011" name="Syst. Appl. Microbiol.">
        <title>Defluviimonas denitrificans gen. nov., sp. nov., and Pararhodobacter aggregans gen. nov., sp. nov., non-phototrophic Rhodobacteraceae from the biofilter of a marine aquaculture.</title>
        <authorList>
            <person name="Foesel B.U."/>
            <person name="Drake H.L."/>
            <person name="Schramm A."/>
        </authorList>
    </citation>
    <scope>NUCLEOTIDE SEQUENCE [LARGE SCALE GENOMIC DNA]</scope>
    <source>
        <strain evidence="11 12">D1-19</strain>
    </source>
</reference>
<keyword evidence="3" id="KW-1003">Cell membrane</keyword>
<accession>A0A2T7URJ0</accession>
<evidence type="ECO:0000256" key="4">
    <source>
        <dbReference type="ARBA" id="ARBA00022519"/>
    </source>
</evidence>
<evidence type="ECO:0000259" key="10">
    <source>
        <dbReference type="Pfam" id="PF04290"/>
    </source>
</evidence>
<dbReference type="GO" id="GO:0022857">
    <property type="term" value="F:transmembrane transporter activity"/>
    <property type="evidence" value="ECO:0007669"/>
    <property type="project" value="UniProtKB-UniRule"/>
</dbReference>
<keyword evidence="2 9" id="KW-0813">Transport</keyword>
<evidence type="ECO:0000256" key="9">
    <source>
        <dbReference type="RuleBase" id="RU369079"/>
    </source>
</evidence>
<feature type="domain" description="Tripartite ATP-independent periplasmic transporters DctQ component" evidence="10">
    <location>
        <begin position="1"/>
        <end position="129"/>
    </location>
</feature>
<sequence>MVLVNVVLRYGFGTGSIKMQDLASYAFAVFLILAVPLCHARGGHVRVEVLSERLPPGYLRRADALAWALFLTPVFGLILWAGWGDIAFSWSIGEGSTTPGGLGGLYLVKTALPVAAALMIVQGLAALFEKRGA</sequence>
<dbReference type="PANTHER" id="PTHR35011:SF4">
    <property type="entry name" value="SLL1102 PROTEIN"/>
    <property type="match status" value="1"/>
</dbReference>
<feature type="transmembrane region" description="Helical" evidence="9">
    <location>
        <begin position="103"/>
        <end position="128"/>
    </location>
</feature>
<evidence type="ECO:0000256" key="2">
    <source>
        <dbReference type="ARBA" id="ARBA00022448"/>
    </source>
</evidence>
<evidence type="ECO:0000256" key="8">
    <source>
        <dbReference type="ARBA" id="ARBA00038436"/>
    </source>
</evidence>
<evidence type="ECO:0000256" key="1">
    <source>
        <dbReference type="ARBA" id="ARBA00004429"/>
    </source>
</evidence>
<dbReference type="OrthoDB" id="9794346at2"/>
<evidence type="ECO:0000256" key="5">
    <source>
        <dbReference type="ARBA" id="ARBA00022692"/>
    </source>
</evidence>
<comment type="caution">
    <text evidence="11">The sequence shown here is derived from an EMBL/GenBank/DDBJ whole genome shotgun (WGS) entry which is preliminary data.</text>
</comment>
<dbReference type="GO" id="GO:0005886">
    <property type="term" value="C:plasma membrane"/>
    <property type="evidence" value="ECO:0007669"/>
    <property type="project" value="UniProtKB-SubCell"/>
</dbReference>
<evidence type="ECO:0000256" key="6">
    <source>
        <dbReference type="ARBA" id="ARBA00022989"/>
    </source>
</evidence>
<comment type="subcellular location">
    <subcellularLocation>
        <location evidence="1 9">Cell inner membrane</location>
        <topology evidence="1 9">Multi-pass membrane protein</topology>
    </subcellularLocation>
</comment>
<protein>
    <recommendedName>
        <fullName evidence="9">TRAP transporter small permease protein</fullName>
    </recommendedName>
</protein>
<evidence type="ECO:0000313" key="11">
    <source>
        <dbReference type="EMBL" id="PVE47266.1"/>
    </source>
</evidence>
<keyword evidence="6 9" id="KW-1133">Transmembrane helix</keyword>
<evidence type="ECO:0000313" key="12">
    <source>
        <dbReference type="Proteomes" id="UP000244810"/>
    </source>
</evidence>
<gene>
    <name evidence="11" type="ORF">DDE23_12490</name>
</gene>
<keyword evidence="12" id="KW-1185">Reference proteome</keyword>
<comment type="subunit">
    <text evidence="9">The complex comprises the extracytoplasmic solute receptor protein and the two transmembrane proteins.</text>
</comment>
<evidence type="ECO:0000256" key="3">
    <source>
        <dbReference type="ARBA" id="ARBA00022475"/>
    </source>
</evidence>
<feature type="transmembrane region" description="Helical" evidence="9">
    <location>
        <begin position="64"/>
        <end position="83"/>
    </location>
</feature>
<comment type="function">
    <text evidence="9">Part of the tripartite ATP-independent periplasmic (TRAP) transport system.</text>
</comment>
<proteinExistence type="inferred from homology"/>
<organism evidence="11 12">
    <name type="scientific">Pararhodobacter aggregans</name>
    <dbReference type="NCBI Taxonomy" id="404875"/>
    <lineage>
        <taxon>Bacteria</taxon>
        <taxon>Pseudomonadati</taxon>
        <taxon>Pseudomonadota</taxon>
        <taxon>Alphaproteobacteria</taxon>
        <taxon>Rhodobacterales</taxon>
        <taxon>Paracoccaceae</taxon>
        <taxon>Pararhodobacter</taxon>
    </lineage>
</organism>
<feature type="transmembrane region" description="Helical" evidence="9">
    <location>
        <begin position="22"/>
        <end position="43"/>
    </location>
</feature>
<dbReference type="AlphaFoldDB" id="A0A2T7URJ0"/>
<keyword evidence="7 9" id="KW-0472">Membrane</keyword>
<dbReference type="InterPro" id="IPR007387">
    <property type="entry name" value="TRAP_DctQ"/>
</dbReference>
<evidence type="ECO:0000256" key="7">
    <source>
        <dbReference type="ARBA" id="ARBA00023136"/>
    </source>
</evidence>